<evidence type="ECO:0000313" key="2">
    <source>
        <dbReference type="Proteomes" id="UP001430356"/>
    </source>
</evidence>
<name>A0AAW0EX82_9TRYP</name>
<accession>A0AAW0EX82</accession>
<organism evidence="1 2">
    <name type="scientific">Novymonas esmeraldas</name>
    <dbReference type="NCBI Taxonomy" id="1808958"/>
    <lineage>
        <taxon>Eukaryota</taxon>
        <taxon>Discoba</taxon>
        <taxon>Euglenozoa</taxon>
        <taxon>Kinetoplastea</taxon>
        <taxon>Metakinetoplastina</taxon>
        <taxon>Trypanosomatida</taxon>
        <taxon>Trypanosomatidae</taxon>
        <taxon>Novymonas</taxon>
    </lineage>
</organism>
<dbReference type="AlphaFoldDB" id="A0AAW0EX82"/>
<reference evidence="1 2" key="1">
    <citation type="journal article" date="2021" name="MBio">
        <title>A New Model Trypanosomatid, Novymonas esmeraldas: Genomic Perception of Its 'Candidatus Pandoraea novymonadis' Endosymbiont.</title>
        <authorList>
            <person name="Zakharova A."/>
            <person name="Saura A."/>
            <person name="Butenko A."/>
            <person name="Podesvova L."/>
            <person name="Warmusova S."/>
            <person name="Kostygov A.Y."/>
            <person name="Nenarokova A."/>
            <person name="Lukes J."/>
            <person name="Opperdoes F.R."/>
            <person name="Yurchenko V."/>
        </authorList>
    </citation>
    <scope>NUCLEOTIDE SEQUENCE [LARGE SCALE GENOMIC DNA]</scope>
    <source>
        <strain evidence="1 2">E262AT.01</strain>
    </source>
</reference>
<sequence length="355" mass="36543">MAASPTTVSLLPTNVSGLLCNSSPIAAAIAVANTEADVLALAGVVRGKRAAESLSSWAAELYGHDAAPPSVPTTNRSSFASSAQLGRLPPVAVLQHEHQRVSLLLSATSAELSSAGGGGGATATNASDTSAASLPTASVAASASAAATGANAAPSYRHRKNVSWQCTLCGYHVMAMDQDGTPLPFTSSAFGTVLPLSCPRCKLSHTAWQTSTPFSEAGDHMNLPTTLSNRYVLPASSGQTLRVREKAGQGAASQSDSAVDGAPSFLAGGRLAQRAAAVAALATQQRGVPGTSTVSPAQRRAYYCGRCDRRLLRVDVNGELVDMDRDQDGEVLPITCPGCKESHSDWVVKPYAVRR</sequence>
<protein>
    <submittedName>
        <fullName evidence="1">Uncharacterized protein</fullName>
    </submittedName>
</protein>
<proteinExistence type="predicted"/>
<dbReference type="Proteomes" id="UP001430356">
    <property type="component" value="Unassembled WGS sequence"/>
</dbReference>
<evidence type="ECO:0000313" key="1">
    <source>
        <dbReference type="EMBL" id="KAK7197373.1"/>
    </source>
</evidence>
<comment type="caution">
    <text evidence="1">The sequence shown here is derived from an EMBL/GenBank/DDBJ whole genome shotgun (WGS) entry which is preliminary data.</text>
</comment>
<keyword evidence="2" id="KW-1185">Reference proteome</keyword>
<gene>
    <name evidence="1" type="ORF">NESM_000684900</name>
</gene>
<dbReference type="EMBL" id="JAECZO010000103">
    <property type="protein sequence ID" value="KAK7197373.1"/>
    <property type="molecule type" value="Genomic_DNA"/>
</dbReference>